<dbReference type="Proteomes" id="UP000298416">
    <property type="component" value="Unassembled WGS sequence"/>
</dbReference>
<sequence length="115" mass="12245">MGGQERRSNERDGVREGSAIGAPEVARWAAEQGGVENLREEVGVGNEVETAVEIAEEIVEAVEKASEGVEKVAEKLAEELPEGGGLKKAVDFVEHVAEIANKDAHKLGDLIDKVN</sequence>
<proteinExistence type="predicted"/>
<feature type="compositionally biased region" description="Basic and acidic residues" evidence="1">
    <location>
        <begin position="1"/>
        <end position="15"/>
    </location>
</feature>
<comment type="caution">
    <text evidence="2">The sequence shown here is derived from an EMBL/GenBank/DDBJ whole genome shotgun (WGS) entry which is preliminary data.</text>
</comment>
<evidence type="ECO:0000256" key="1">
    <source>
        <dbReference type="SAM" id="MobiDB-lite"/>
    </source>
</evidence>
<name>A0A8X8W9K3_SALSN</name>
<gene>
    <name evidence="2" type="ORF">SASPL_148348</name>
</gene>
<organism evidence="2">
    <name type="scientific">Salvia splendens</name>
    <name type="common">Scarlet sage</name>
    <dbReference type="NCBI Taxonomy" id="180675"/>
    <lineage>
        <taxon>Eukaryota</taxon>
        <taxon>Viridiplantae</taxon>
        <taxon>Streptophyta</taxon>
        <taxon>Embryophyta</taxon>
        <taxon>Tracheophyta</taxon>
        <taxon>Spermatophyta</taxon>
        <taxon>Magnoliopsida</taxon>
        <taxon>eudicotyledons</taxon>
        <taxon>Gunneridae</taxon>
        <taxon>Pentapetalae</taxon>
        <taxon>asterids</taxon>
        <taxon>lamiids</taxon>
        <taxon>Lamiales</taxon>
        <taxon>Lamiaceae</taxon>
        <taxon>Nepetoideae</taxon>
        <taxon>Mentheae</taxon>
        <taxon>Salviinae</taxon>
        <taxon>Salvia</taxon>
        <taxon>Salvia subgen. Calosphace</taxon>
        <taxon>core Calosphace</taxon>
    </lineage>
</organism>
<accession>A0A8X8W9K3</accession>
<dbReference type="AlphaFoldDB" id="A0A8X8W9K3"/>
<protein>
    <submittedName>
        <fullName evidence="2">Uncharacterized protein</fullName>
    </submittedName>
</protein>
<reference evidence="2" key="2">
    <citation type="submission" date="2020-08" db="EMBL/GenBank/DDBJ databases">
        <title>Plant Genome Project.</title>
        <authorList>
            <person name="Zhang R.-G."/>
        </authorList>
    </citation>
    <scope>NUCLEOTIDE SEQUENCE</scope>
    <source>
        <strain evidence="2">Huo1</strain>
        <tissue evidence="2">Leaf</tissue>
    </source>
</reference>
<dbReference type="PANTHER" id="PTHR33735:SF26">
    <property type="entry name" value="PTERIN-BINDING DOMAIN-CONTAINING PROTEIN"/>
    <property type="match status" value="1"/>
</dbReference>
<evidence type="ECO:0000313" key="3">
    <source>
        <dbReference type="Proteomes" id="UP000298416"/>
    </source>
</evidence>
<feature type="region of interest" description="Disordered" evidence="1">
    <location>
        <begin position="1"/>
        <end position="25"/>
    </location>
</feature>
<keyword evidence="3" id="KW-1185">Reference proteome</keyword>
<dbReference type="EMBL" id="PNBA02000019">
    <property type="protein sequence ID" value="KAG6390610.1"/>
    <property type="molecule type" value="Genomic_DNA"/>
</dbReference>
<reference evidence="2" key="1">
    <citation type="submission" date="2018-01" db="EMBL/GenBank/DDBJ databases">
        <authorList>
            <person name="Mao J.F."/>
        </authorList>
    </citation>
    <scope>NUCLEOTIDE SEQUENCE</scope>
    <source>
        <strain evidence="2">Huo1</strain>
        <tissue evidence="2">Leaf</tissue>
    </source>
</reference>
<dbReference type="PANTHER" id="PTHR33735">
    <property type="entry name" value="EXPRESSED PROTEIN"/>
    <property type="match status" value="1"/>
</dbReference>
<evidence type="ECO:0000313" key="2">
    <source>
        <dbReference type="EMBL" id="KAG6390610.1"/>
    </source>
</evidence>